<keyword evidence="2" id="KW-0472">Membrane</keyword>
<reference evidence="4" key="1">
    <citation type="journal article" date="2019" name="Int. J. Syst. Evol. Microbiol.">
        <title>The Global Catalogue of Microorganisms (GCM) 10K type strain sequencing project: providing services to taxonomists for standard genome sequencing and annotation.</title>
        <authorList>
            <consortium name="The Broad Institute Genomics Platform"/>
            <consortium name="The Broad Institute Genome Sequencing Center for Infectious Disease"/>
            <person name="Wu L."/>
            <person name="Ma J."/>
        </authorList>
    </citation>
    <scope>NUCLEOTIDE SEQUENCE [LARGE SCALE GENOMIC DNA]</scope>
    <source>
        <strain evidence="4">CGMCC 4.7106</strain>
    </source>
</reference>
<keyword evidence="4" id="KW-1185">Reference proteome</keyword>
<feature type="transmembrane region" description="Helical" evidence="2">
    <location>
        <begin position="26"/>
        <end position="58"/>
    </location>
</feature>
<comment type="caution">
    <text evidence="3">The sequence shown here is derived from an EMBL/GenBank/DDBJ whole genome shotgun (WGS) entry which is preliminary data.</text>
</comment>
<name>A0ABW5D3C1_9BACT</name>
<feature type="region of interest" description="Disordered" evidence="1">
    <location>
        <begin position="69"/>
        <end position="119"/>
    </location>
</feature>
<evidence type="ECO:0000313" key="3">
    <source>
        <dbReference type="EMBL" id="MFD2255230.1"/>
    </source>
</evidence>
<gene>
    <name evidence="3" type="ORF">ACFSSA_00950</name>
</gene>
<protein>
    <recommendedName>
        <fullName evidence="5">Transmembrane protein</fullName>
    </recommendedName>
</protein>
<dbReference type="Proteomes" id="UP001597375">
    <property type="component" value="Unassembled WGS sequence"/>
</dbReference>
<keyword evidence="2" id="KW-1133">Transmembrane helix</keyword>
<dbReference type="EMBL" id="JBHUIT010000001">
    <property type="protein sequence ID" value="MFD2255230.1"/>
    <property type="molecule type" value="Genomic_DNA"/>
</dbReference>
<sequence length="207" mass="22085">MTPHPPALPRSPQDLKKESKLDTLSVLHYVMSGLNLLMVLFIILHGLIMITVFSSFIATSGVAEPGRSPRAVGLDELPAPQTANSGIAGEKAPELAEENETTGVTEPPSTTPAAGNGQSAEPDIPKFVLPIMYLLYFTLGLAGAALAVGNFLSGRYLKRREKRRFCTVVAAVNCLHFPLGTALGVFTLVTLTGPEMDELYAAHSKAR</sequence>
<dbReference type="RefSeq" id="WP_386817892.1">
    <property type="nucleotide sequence ID" value="NZ_JBHUIT010000001.1"/>
</dbReference>
<keyword evidence="2" id="KW-0812">Transmembrane</keyword>
<evidence type="ECO:0000256" key="2">
    <source>
        <dbReference type="SAM" id="Phobius"/>
    </source>
</evidence>
<proteinExistence type="predicted"/>
<feature type="compositionally biased region" description="Polar residues" evidence="1">
    <location>
        <begin position="101"/>
        <end position="119"/>
    </location>
</feature>
<evidence type="ECO:0000256" key="1">
    <source>
        <dbReference type="SAM" id="MobiDB-lite"/>
    </source>
</evidence>
<evidence type="ECO:0000313" key="4">
    <source>
        <dbReference type="Proteomes" id="UP001597375"/>
    </source>
</evidence>
<accession>A0ABW5D3C1</accession>
<feature type="transmembrane region" description="Helical" evidence="2">
    <location>
        <begin position="165"/>
        <end position="189"/>
    </location>
</feature>
<evidence type="ECO:0008006" key="5">
    <source>
        <dbReference type="Google" id="ProtNLM"/>
    </source>
</evidence>
<organism evidence="3 4">
    <name type="scientific">Luteolibacter algae</name>
    <dbReference type="NCBI Taxonomy" id="454151"/>
    <lineage>
        <taxon>Bacteria</taxon>
        <taxon>Pseudomonadati</taxon>
        <taxon>Verrucomicrobiota</taxon>
        <taxon>Verrucomicrobiia</taxon>
        <taxon>Verrucomicrobiales</taxon>
        <taxon>Verrucomicrobiaceae</taxon>
        <taxon>Luteolibacter</taxon>
    </lineage>
</organism>
<feature type="transmembrane region" description="Helical" evidence="2">
    <location>
        <begin position="131"/>
        <end position="153"/>
    </location>
</feature>